<dbReference type="InterPro" id="IPR045875">
    <property type="entry name" value="NTF2"/>
</dbReference>
<comment type="function">
    <text evidence="1">Has a role in nuclear-cytoplasmic transport of proteins and mRNAs.</text>
</comment>
<dbReference type="AlphaFoldDB" id="R7TTW2"/>
<name>R7TTW2_CAPTE</name>
<dbReference type="EMBL" id="KB309292">
    <property type="protein sequence ID" value="ELT94896.1"/>
    <property type="molecule type" value="Genomic_DNA"/>
</dbReference>
<dbReference type="Proteomes" id="UP000014760">
    <property type="component" value="Unassembled WGS sequence"/>
</dbReference>
<organism evidence="3">
    <name type="scientific">Capitella teleta</name>
    <name type="common">Polychaete worm</name>
    <dbReference type="NCBI Taxonomy" id="283909"/>
    <lineage>
        <taxon>Eukaryota</taxon>
        <taxon>Metazoa</taxon>
        <taxon>Spiralia</taxon>
        <taxon>Lophotrochozoa</taxon>
        <taxon>Annelida</taxon>
        <taxon>Polychaeta</taxon>
        <taxon>Sedentaria</taxon>
        <taxon>Scolecida</taxon>
        <taxon>Capitellidae</taxon>
        <taxon>Capitella</taxon>
    </lineage>
</organism>
<gene>
    <name evidence="3" type="ORF">CAPTEDRAFT_29510</name>
</gene>
<dbReference type="HOGENOM" id="CLU_131642_1_1_1"/>
<evidence type="ECO:0000313" key="4">
    <source>
        <dbReference type="EnsemblMetazoa" id="CapteP29510"/>
    </source>
</evidence>
<dbReference type="GO" id="GO:0005737">
    <property type="term" value="C:cytoplasm"/>
    <property type="evidence" value="ECO:0007669"/>
    <property type="project" value="UniProtKB-SubCell"/>
</dbReference>
<reference evidence="3 5" key="2">
    <citation type="journal article" date="2013" name="Nature">
        <title>Insights into bilaterian evolution from three spiralian genomes.</title>
        <authorList>
            <person name="Simakov O."/>
            <person name="Marletaz F."/>
            <person name="Cho S.J."/>
            <person name="Edsinger-Gonzales E."/>
            <person name="Havlak P."/>
            <person name="Hellsten U."/>
            <person name="Kuo D.H."/>
            <person name="Larsson T."/>
            <person name="Lv J."/>
            <person name="Arendt D."/>
            <person name="Savage R."/>
            <person name="Osoegawa K."/>
            <person name="de Jong P."/>
            <person name="Grimwood J."/>
            <person name="Chapman J.A."/>
            <person name="Shapiro H."/>
            <person name="Aerts A."/>
            <person name="Otillar R.P."/>
            <person name="Terry A.Y."/>
            <person name="Boore J.L."/>
            <person name="Grigoriev I.V."/>
            <person name="Lindberg D.R."/>
            <person name="Seaver E.C."/>
            <person name="Weisblat D.A."/>
            <person name="Putnam N.H."/>
            <person name="Rokhsar D.S."/>
        </authorList>
    </citation>
    <scope>NUCLEOTIDE SEQUENCE</scope>
    <source>
        <strain evidence="3 5">I ESC-2004</strain>
    </source>
</reference>
<dbReference type="InterPro" id="IPR018222">
    <property type="entry name" value="Nuclear_transport_factor_2_euk"/>
</dbReference>
<keyword evidence="1" id="KW-0539">Nucleus</keyword>
<feature type="non-terminal residue" evidence="3">
    <location>
        <position position="70"/>
    </location>
</feature>
<keyword evidence="1" id="KW-0653">Protein transport</keyword>
<comment type="subcellular location">
    <subcellularLocation>
        <location evidence="1">Cytoplasm</location>
    </subcellularLocation>
    <subcellularLocation>
        <location evidence="1">Nucleus</location>
    </subcellularLocation>
</comment>
<dbReference type="InterPro" id="IPR002075">
    <property type="entry name" value="NTF2_dom"/>
</dbReference>
<dbReference type="EMBL" id="AMQN01002479">
    <property type="status" value="NOT_ANNOTATED_CDS"/>
    <property type="molecule type" value="Genomic_DNA"/>
</dbReference>
<keyword evidence="1" id="KW-0813">Transport</keyword>
<dbReference type="Gene3D" id="3.10.450.50">
    <property type="match status" value="1"/>
</dbReference>
<dbReference type="Pfam" id="PF02136">
    <property type="entry name" value="NTF2"/>
    <property type="match status" value="1"/>
</dbReference>
<dbReference type="GO" id="GO:0005634">
    <property type="term" value="C:nucleus"/>
    <property type="evidence" value="ECO:0007669"/>
    <property type="project" value="UniProtKB-SubCell"/>
</dbReference>
<protein>
    <recommendedName>
        <fullName evidence="2">NTF2 domain-containing protein</fullName>
    </recommendedName>
</protein>
<evidence type="ECO:0000313" key="5">
    <source>
        <dbReference type="Proteomes" id="UP000014760"/>
    </source>
</evidence>
<accession>R7TTW2</accession>
<keyword evidence="5" id="KW-1185">Reference proteome</keyword>
<keyword evidence="1" id="KW-0963">Cytoplasm</keyword>
<dbReference type="PROSITE" id="PS50177">
    <property type="entry name" value="NTF2_DOMAIN"/>
    <property type="match status" value="1"/>
</dbReference>
<dbReference type="GO" id="GO:0051028">
    <property type="term" value="P:mRNA transport"/>
    <property type="evidence" value="ECO:0007669"/>
    <property type="project" value="UniProtKB-UniRule"/>
</dbReference>
<reference evidence="5" key="1">
    <citation type="submission" date="2012-12" db="EMBL/GenBank/DDBJ databases">
        <authorList>
            <person name="Hellsten U."/>
            <person name="Grimwood J."/>
            <person name="Chapman J.A."/>
            <person name="Shapiro H."/>
            <person name="Aerts A."/>
            <person name="Otillar R.P."/>
            <person name="Terry A.Y."/>
            <person name="Boore J.L."/>
            <person name="Simakov O."/>
            <person name="Marletaz F."/>
            <person name="Cho S.-J."/>
            <person name="Edsinger-Gonzales E."/>
            <person name="Havlak P."/>
            <person name="Kuo D.-H."/>
            <person name="Larsson T."/>
            <person name="Lv J."/>
            <person name="Arendt D."/>
            <person name="Savage R."/>
            <person name="Osoegawa K."/>
            <person name="de Jong P."/>
            <person name="Lindberg D.R."/>
            <person name="Seaver E.C."/>
            <person name="Weisblat D.A."/>
            <person name="Putnam N.H."/>
            <person name="Grigoriev I.V."/>
            <person name="Rokhsar D.S."/>
        </authorList>
    </citation>
    <scope>NUCLEOTIDE SEQUENCE</scope>
    <source>
        <strain evidence="5">I ESC-2004</strain>
    </source>
</reference>
<dbReference type="SUPFAM" id="SSF54427">
    <property type="entry name" value="NTF2-like"/>
    <property type="match status" value="1"/>
</dbReference>
<dbReference type="GO" id="GO:0006913">
    <property type="term" value="P:nucleocytoplasmic transport"/>
    <property type="evidence" value="ECO:0007669"/>
    <property type="project" value="UniProtKB-UniRule"/>
</dbReference>
<dbReference type="STRING" id="283909.R7TTW2"/>
<dbReference type="GO" id="GO:0015031">
    <property type="term" value="P:protein transport"/>
    <property type="evidence" value="ECO:0007669"/>
    <property type="project" value="UniProtKB-KW"/>
</dbReference>
<sequence>EKLTFQTISHIVTKMDCQPTAEQGVIILVTGRLQTDSDQPHAYGQTFYIKPVAGSYFLSHDIFRLSLHNS</sequence>
<proteinExistence type="predicted"/>
<dbReference type="InterPro" id="IPR032710">
    <property type="entry name" value="NTF2-like_dom_sf"/>
</dbReference>
<feature type="non-terminal residue" evidence="3">
    <location>
        <position position="1"/>
    </location>
</feature>
<feature type="domain" description="NTF2" evidence="2">
    <location>
        <begin position="1"/>
        <end position="65"/>
    </location>
</feature>
<dbReference type="FunCoup" id="R7TTW2">
    <property type="interactions" value="2188"/>
</dbReference>
<evidence type="ECO:0000313" key="3">
    <source>
        <dbReference type="EMBL" id="ELT94896.1"/>
    </source>
</evidence>
<reference evidence="4" key="3">
    <citation type="submission" date="2015-06" db="UniProtKB">
        <authorList>
            <consortium name="EnsemblMetazoa"/>
        </authorList>
    </citation>
    <scope>IDENTIFICATION</scope>
</reference>
<evidence type="ECO:0000259" key="2">
    <source>
        <dbReference type="PROSITE" id="PS50177"/>
    </source>
</evidence>
<evidence type="ECO:0000256" key="1">
    <source>
        <dbReference type="RuleBase" id="RU369002"/>
    </source>
</evidence>
<dbReference type="EnsemblMetazoa" id="CapteT29510">
    <property type="protein sequence ID" value="CapteP29510"/>
    <property type="gene ID" value="CapteG29510"/>
</dbReference>
<dbReference type="PANTHER" id="PTHR12612">
    <property type="entry name" value="NUCLEAR TRANSPORT FACTOR 2"/>
    <property type="match status" value="1"/>
</dbReference>
<dbReference type="OrthoDB" id="6507044at2759"/>